<proteinExistence type="predicted"/>
<protein>
    <submittedName>
        <fullName evidence="1">Unnamed protein product</fullName>
    </submittedName>
</protein>
<gene>
    <name evidence="1" type="ORF">Amon01_000661200</name>
</gene>
<dbReference type="Proteomes" id="UP001165063">
    <property type="component" value="Unassembled WGS sequence"/>
</dbReference>
<accession>A0A9W6Z2H6</accession>
<name>A0A9W6Z2H6_AMBMO</name>
<organism evidence="1 2">
    <name type="scientific">Ambrosiozyma monospora</name>
    <name type="common">Yeast</name>
    <name type="synonym">Endomycopsis monosporus</name>
    <dbReference type="NCBI Taxonomy" id="43982"/>
    <lineage>
        <taxon>Eukaryota</taxon>
        <taxon>Fungi</taxon>
        <taxon>Dikarya</taxon>
        <taxon>Ascomycota</taxon>
        <taxon>Saccharomycotina</taxon>
        <taxon>Pichiomycetes</taxon>
        <taxon>Pichiales</taxon>
        <taxon>Pichiaceae</taxon>
        <taxon>Ambrosiozyma</taxon>
    </lineage>
</organism>
<evidence type="ECO:0000313" key="1">
    <source>
        <dbReference type="EMBL" id="GMG42869.1"/>
    </source>
</evidence>
<reference evidence="1" key="1">
    <citation type="submission" date="2023-04" db="EMBL/GenBank/DDBJ databases">
        <title>Ambrosiozyma monospora NBRC 1965.</title>
        <authorList>
            <person name="Ichikawa N."/>
            <person name="Sato H."/>
            <person name="Tonouchi N."/>
        </authorList>
    </citation>
    <scope>NUCLEOTIDE SEQUENCE</scope>
    <source>
        <strain evidence="1">NBRC 1965</strain>
    </source>
</reference>
<keyword evidence="2" id="KW-1185">Reference proteome</keyword>
<evidence type="ECO:0000313" key="2">
    <source>
        <dbReference type="Proteomes" id="UP001165063"/>
    </source>
</evidence>
<dbReference type="EMBL" id="BSXU01004327">
    <property type="protein sequence ID" value="GMG42869.1"/>
    <property type="molecule type" value="Genomic_DNA"/>
</dbReference>
<dbReference type="AlphaFoldDB" id="A0A9W6Z2H6"/>
<sequence length="122" mass="13757">MTHDSRLKTQDSRAPSNYNSKQLLTDSKLIIRFISMYIPSSNIPAHPAEHRSNLLCSCQSPACAQSISPCNSNNVRSIRKLTMCGENITTSKLIQSLRPHFHMSQPLKLTCLIKCTEREGRK</sequence>
<comment type="caution">
    <text evidence="1">The sequence shown here is derived from an EMBL/GenBank/DDBJ whole genome shotgun (WGS) entry which is preliminary data.</text>
</comment>